<gene>
    <name evidence="1" type="ORF">CLF_106528</name>
</gene>
<proteinExistence type="predicted"/>
<evidence type="ECO:0000313" key="2">
    <source>
        <dbReference type="Proteomes" id="UP000008909"/>
    </source>
</evidence>
<dbReference type="EMBL" id="DF143179">
    <property type="protein sequence ID" value="GAA51640.1"/>
    <property type="molecule type" value="Genomic_DNA"/>
</dbReference>
<dbReference type="AlphaFoldDB" id="G7YFA7"/>
<dbReference type="Proteomes" id="UP000008909">
    <property type="component" value="Unassembled WGS sequence"/>
</dbReference>
<reference evidence="1" key="1">
    <citation type="journal article" date="2011" name="Genome Biol.">
        <title>The draft genome of the carcinogenic human liver fluke Clonorchis sinensis.</title>
        <authorList>
            <person name="Wang X."/>
            <person name="Chen W."/>
            <person name="Huang Y."/>
            <person name="Sun J."/>
            <person name="Men J."/>
            <person name="Liu H."/>
            <person name="Luo F."/>
            <person name="Guo L."/>
            <person name="Lv X."/>
            <person name="Deng C."/>
            <person name="Zhou C."/>
            <person name="Fan Y."/>
            <person name="Li X."/>
            <person name="Huang L."/>
            <person name="Hu Y."/>
            <person name="Liang C."/>
            <person name="Hu X."/>
            <person name="Xu J."/>
            <person name="Yu X."/>
        </authorList>
    </citation>
    <scope>NUCLEOTIDE SEQUENCE [LARGE SCALE GENOMIC DNA]</scope>
    <source>
        <strain evidence="1">Henan</strain>
    </source>
</reference>
<protein>
    <submittedName>
        <fullName evidence="1">Uncharacterized protein</fullName>
    </submittedName>
</protein>
<organism evidence="1 2">
    <name type="scientific">Clonorchis sinensis</name>
    <name type="common">Chinese liver fluke</name>
    <dbReference type="NCBI Taxonomy" id="79923"/>
    <lineage>
        <taxon>Eukaryota</taxon>
        <taxon>Metazoa</taxon>
        <taxon>Spiralia</taxon>
        <taxon>Lophotrochozoa</taxon>
        <taxon>Platyhelminthes</taxon>
        <taxon>Trematoda</taxon>
        <taxon>Digenea</taxon>
        <taxon>Opisthorchiida</taxon>
        <taxon>Opisthorchiata</taxon>
        <taxon>Opisthorchiidae</taxon>
        <taxon>Clonorchis</taxon>
    </lineage>
</organism>
<sequence>MRRDCFHKNQSADEWAAANATKRLRQFRNRSHFSGDAKRIYEKTYYSHAPSVVSTVTPLAPWKLKVQIGTNHLVQLWPHRKPDEVTHLWVQTVVRGAVLKGPRKNPAVRGSCTPGNSIGYRKPDIFTAVIGFCTSIITQKYLFGNDIYSQFTIAGPKVNVQQTPYLVYSEAFDWLDQFKFDYWTNPNKFHSLPRHWSGSVIRYNRLANQQTRQKETSMNIFATEPRGSLYQRCVDNEGLHGVSGSRNVSLVENISSVESRFTANTPNPLVMAILQKRIKHYYDKFNIRRNTTLRTNPSVDQPLIIERSQPLSGRSWSQNSLGRHIRMEENIVNERFSWDSGESSVQGKLVCRTTVYRSIQSFHVEFNILFAAQLRLPKKRSWMADIGCSSVHSVCELNCKRLINNRGAMFGSCAVKGVRYLYSTTLPVSAPSTFRLPITLPFARLAEASTRKQNRGSLRPIDYPFIEFGILVVIVQLTTKGKAVC</sequence>
<evidence type="ECO:0000313" key="1">
    <source>
        <dbReference type="EMBL" id="GAA51640.1"/>
    </source>
</evidence>
<accession>G7YFA7</accession>
<name>G7YFA7_CLOSI</name>
<reference key="2">
    <citation type="submission" date="2011-10" db="EMBL/GenBank/DDBJ databases">
        <title>The genome and transcriptome sequence of Clonorchis sinensis provide insights into the carcinogenic liver fluke.</title>
        <authorList>
            <person name="Wang X."/>
            <person name="Huang Y."/>
            <person name="Chen W."/>
            <person name="Liu H."/>
            <person name="Guo L."/>
            <person name="Chen Y."/>
            <person name="Luo F."/>
            <person name="Zhou W."/>
            <person name="Sun J."/>
            <person name="Mao Q."/>
            <person name="Liang P."/>
            <person name="Zhou C."/>
            <person name="Tian Y."/>
            <person name="Men J."/>
            <person name="Lv X."/>
            <person name="Huang L."/>
            <person name="Zhou J."/>
            <person name="Hu Y."/>
            <person name="Li R."/>
            <person name="Zhang F."/>
            <person name="Lei H."/>
            <person name="Li X."/>
            <person name="Hu X."/>
            <person name="Liang C."/>
            <person name="Xu J."/>
            <person name="Wu Z."/>
            <person name="Yu X."/>
        </authorList>
    </citation>
    <scope>NUCLEOTIDE SEQUENCE</scope>
    <source>
        <strain>Henan</strain>
    </source>
</reference>
<keyword evidence="2" id="KW-1185">Reference proteome</keyword>